<dbReference type="VEuPathDB" id="GiardiaDB:QR46_0268"/>
<feature type="region of interest" description="Disordered" evidence="1">
    <location>
        <begin position="71"/>
        <end position="160"/>
    </location>
</feature>
<feature type="compositionally biased region" description="Basic and acidic residues" evidence="1">
    <location>
        <begin position="108"/>
        <end position="118"/>
    </location>
</feature>
<evidence type="ECO:0000313" key="3">
    <source>
        <dbReference type="Proteomes" id="UP000070089"/>
    </source>
</evidence>
<evidence type="ECO:0000256" key="1">
    <source>
        <dbReference type="SAM" id="MobiDB-lite"/>
    </source>
</evidence>
<accession>A0A132P037</accession>
<protein>
    <submittedName>
        <fullName evidence="2">Uncharacterized protein</fullName>
    </submittedName>
</protein>
<proteinExistence type="predicted"/>
<dbReference type="OrthoDB" id="10258272at2759"/>
<dbReference type="EMBL" id="JXTI01000004">
    <property type="protein sequence ID" value="KWX15686.1"/>
    <property type="molecule type" value="Genomic_DNA"/>
</dbReference>
<feature type="compositionally biased region" description="Polar residues" evidence="1">
    <location>
        <begin position="45"/>
        <end position="55"/>
    </location>
</feature>
<feature type="region of interest" description="Disordered" evidence="1">
    <location>
        <begin position="220"/>
        <end position="241"/>
    </location>
</feature>
<feature type="region of interest" description="Disordered" evidence="1">
    <location>
        <begin position="22"/>
        <end position="56"/>
    </location>
</feature>
<name>A0A132P037_GIAIN</name>
<comment type="caution">
    <text evidence="2">The sequence shown here is derived from an EMBL/GenBank/DDBJ whole genome shotgun (WGS) entry which is preliminary data.</text>
</comment>
<reference evidence="2 3" key="1">
    <citation type="journal article" date="2015" name="Mol. Biochem. Parasitol.">
        <title>Identification of polymorphic genes for use in assemblage B genotyping assays through comparative genomics of multiple assemblage B Giardia duodenalis isolates.</title>
        <authorList>
            <person name="Wielinga C."/>
            <person name="Thompson R.C."/>
            <person name="Monis P."/>
            <person name="Ryan U."/>
        </authorList>
    </citation>
    <scope>NUCLEOTIDE SEQUENCE [LARGE SCALE GENOMIC DNA]</scope>
    <source>
        <strain evidence="2 3">BAH15c1</strain>
    </source>
</reference>
<gene>
    <name evidence="2" type="ORF">QR46_0268</name>
</gene>
<dbReference type="AlphaFoldDB" id="A0A132P037"/>
<organism evidence="2 3">
    <name type="scientific">Giardia duodenalis assemblage B</name>
    <dbReference type="NCBI Taxonomy" id="1394984"/>
    <lineage>
        <taxon>Eukaryota</taxon>
        <taxon>Metamonada</taxon>
        <taxon>Diplomonadida</taxon>
        <taxon>Hexamitidae</taxon>
        <taxon>Giardiinae</taxon>
        <taxon>Giardia</taxon>
    </lineage>
</organism>
<sequence>MLLRINIQRMHQISYEPSVKRNPVNRQQNRGHNMRIVTGEERSESFSNSQTSSMDYTDIDDDMMQEEIYDSNIYTDDVDQARREQSPRGRANNRNQSVARPQIRQRNMPRDARDRAEPYEDDVGINARRRQAEEGHLARERKHKKDQQEGYRQQGHKHTRQDIGRIASGVTGAKETPKTNGKYIEPTVAPKDKYMRRQRNTNGRTGNEYMQSSTGNLSITESIPRDTRFPHPHKYSRAREDDSEYTAILDDYAELYKIRITIPEEQVAMLSRELKTIKGQVTDIQSQLDDAFAAVLGYVEEGKQDVRQLISGIESINNNMSTFYNNVDMKLRDANEQISANNLLLKAAPAPEQQRDYDGFLELIDTHLKASLASYLPVCLQSSQNYPSLDGKVANDGAVNNCEAVEPMAVSVRQLRAPLPLTDNSSVEEKYKILEQKYNRALVTIKAMRLTAGFDCVPINTEADYLEFLRELESRTGPANSEFSRGRYMLRIRGINDGTDAYVGILDVTSDDNILLRHRRLPDTISTDTSEQLKKDMVMRINDMSYVVHEIYESLLPPPSIDNEQG</sequence>
<evidence type="ECO:0000313" key="2">
    <source>
        <dbReference type="EMBL" id="KWX15686.1"/>
    </source>
</evidence>
<dbReference type="Proteomes" id="UP000070089">
    <property type="component" value="Unassembled WGS sequence"/>
</dbReference>